<dbReference type="GO" id="GO:0016616">
    <property type="term" value="F:oxidoreductase activity, acting on the CH-OH group of donors, NAD or NADP as acceptor"/>
    <property type="evidence" value="ECO:0007669"/>
    <property type="project" value="TreeGrafter"/>
</dbReference>
<dbReference type="CDD" id="cd05233">
    <property type="entry name" value="SDR_c"/>
    <property type="match status" value="1"/>
</dbReference>
<dbReference type="AlphaFoldDB" id="A0A537KB65"/>
<dbReference type="Pfam" id="PF13561">
    <property type="entry name" value="adh_short_C2"/>
    <property type="match status" value="1"/>
</dbReference>
<comment type="similarity">
    <text evidence="1">Belongs to the short-chain dehydrogenases/reductases (SDR) family.</text>
</comment>
<evidence type="ECO:0000313" key="3">
    <source>
        <dbReference type="EMBL" id="TMI93020.1"/>
    </source>
</evidence>
<dbReference type="InterPro" id="IPR020904">
    <property type="entry name" value="Sc_DH/Rdtase_CS"/>
</dbReference>
<dbReference type="PANTHER" id="PTHR42760">
    <property type="entry name" value="SHORT-CHAIN DEHYDROGENASES/REDUCTASES FAMILY MEMBER"/>
    <property type="match status" value="1"/>
</dbReference>
<dbReference type="PRINTS" id="PR00081">
    <property type="entry name" value="GDHRDH"/>
</dbReference>
<protein>
    <submittedName>
        <fullName evidence="3">SDR family oxidoreductase</fullName>
    </submittedName>
</protein>
<feature type="non-terminal residue" evidence="3">
    <location>
        <position position="1"/>
    </location>
</feature>
<evidence type="ECO:0000313" key="4">
    <source>
        <dbReference type="Proteomes" id="UP000318509"/>
    </source>
</evidence>
<gene>
    <name evidence="3" type="ORF">E6H00_01895</name>
</gene>
<dbReference type="SUPFAM" id="SSF51735">
    <property type="entry name" value="NAD(P)-binding Rossmann-fold domains"/>
    <property type="match status" value="1"/>
</dbReference>
<proteinExistence type="inferred from homology"/>
<dbReference type="InterPro" id="IPR002347">
    <property type="entry name" value="SDR_fam"/>
</dbReference>
<dbReference type="Proteomes" id="UP000318509">
    <property type="component" value="Unassembled WGS sequence"/>
</dbReference>
<dbReference type="PRINTS" id="PR00080">
    <property type="entry name" value="SDRFAMILY"/>
</dbReference>
<dbReference type="FunFam" id="3.40.50.720:FF:000084">
    <property type="entry name" value="Short-chain dehydrogenase reductase"/>
    <property type="match status" value="1"/>
</dbReference>
<evidence type="ECO:0000256" key="1">
    <source>
        <dbReference type="ARBA" id="ARBA00006484"/>
    </source>
</evidence>
<organism evidence="3 4">
    <name type="scientific">Candidatus Segetimicrobium genomatis</name>
    <dbReference type="NCBI Taxonomy" id="2569760"/>
    <lineage>
        <taxon>Bacteria</taxon>
        <taxon>Bacillati</taxon>
        <taxon>Candidatus Sysuimicrobiota</taxon>
        <taxon>Candidatus Sysuimicrobiia</taxon>
        <taxon>Candidatus Sysuimicrobiales</taxon>
        <taxon>Candidatus Segetimicrobiaceae</taxon>
        <taxon>Candidatus Segetimicrobium</taxon>
    </lineage>
</organism>
<comment type="caution">
    <text evidence="3">The sequence shown here is derived from an EMBL/GenBank/DDBJ whole genome shotgun (WGS) entry which is preliminary data.</text>
</comment>
<dbReference type="EMBL" id="VBAK01000042">
    <property type="protein sequence ID" value="TMI93020.1"/>
    <property type="molecule type" value="Genomic_DNA"/>
</dbReference>
<sequence length="196" mass="20878">VGTTEGRRRFVAAALETFGRLDILINNAGIVRVHRPEDVTEADWDAIMNINCKAVFFACVAARPHLAAAGGGRIVNIASIAGKLATPWWAPYGVSKAGVIALTRSLAVAFAPERIHVNCVCPAPIETPMWRQIDYEEGPQVGFAAGSFTKMRLQNTPLGRLGQPDDVAGVVAFLCSPDSGYMTGQAINVSGGMIFH</sequence>
<reference evidence="3 4" key="1">
    <citation type="journal article" date="2019" name="Nat. Microbiol.">
        <title>Mediterranean grassland soil C-N compound turnover is dependent on rainfall and depth, and is mediated by genomically divergent microorganisms.</title>
        <authorList>
            <person name="Diamond S."/>
            <person name="Andeer P.F."/>
            <person name="Li Z."/>
            <person name="Crits-Christoph A."/>
            <person name="Burstein D."/>
            <person name="Anantharaman K."/>
            <person name="Lane K.R."/>
            <person name="Thomas B.C."/>
            <person name="Pan C."/>
            <person name="Northen T.R."/>
            <person name="Banfield J.F."/>
        </authorList>
    </citation>
    <scope>NUCLEOTIDE SEQUENCE [LARGE SCALE GENOMIC DNA]</scope>
    <source>
        <strain evidence="3">NP_3</strain>
    </source>
</reference>
<dbReference type="InterPro" id="IPR036291">
    <property type="entry name" value="NAD(P)-bd_dom_sf"/>
</dbReference>
<dbReference type="PROSITE" id="PS00061">
    <property type="entry name" value="ADH_SHORT"/>
    <property type="match status" value="1"/>
</dbReference>
<evidence type="ECO:0000256" key="2">
    <source>
        <dbReference type="ARBA" id="ARBA00023002"/>
    </source>
</evidence>
<name>A0A537KB65_9BACT</name>
<keyword evidence="2" id="KW-0560">Oxidoreductase</keyword>
<accession>A0A537KB65</accession>
<dbReference type="Gene3D" id="3.40.50.720">
    <property type="entry name" value="NAD(P)-binding Rossmann-like Domain"/>
    <property type="match status" value="1"/>
</dbReference>